<dbReference type="RefSeq" id="WP_139697404.1">
    <property type="nucleotide sequence ID" value="NZ_CP074074.1"/>
</dbReference>
<dbReference type="Proteomes" id="UP000308713">
    <property type="component" value="Unassembled WGS sequence"/>
</dbReference>
<organism evidence="3 4">
    <name type="scientific">Allotamlana fucoidanivorans</name>
    <dbReference type="NCBI Taxonomy" id="2583814"/>
    <lineage>
        <taxon>Bacteria</taxon>
        <taxon>Pseudomonadati</taxon>
        <taxon>Bacteroidota</taxon>
        <taxon>Flavobacteriia</taxon>
        <taxon>Flavobacteriales</taxon>
        <taxon>Flavobacteriaceae</taxon>
        <taxon>Allotamlana</taxon>
    </lineage>
</organism>
<evidence type="ECO:0000313" key="4">
    <source>
        <dbReference type="Proteomes" id="UP000308713"/>
    </source>
</evidence>
<reference evidence="3 4" key="1">
    <citation type="submission" date="2019-05" db="EMBL/GenBank/DDBJ databases">
        <title>Tamlana fucoidanivorans sp. nov., isolated from the surface of algae collected from Fujian province in China.</title>
        <authorList>
            <person name="Li J."/>
        </authorList>
    </citation>
    <scope>NUCLEOTIDE SEQUENCE [LARGE SCALE GENOMIC DNA]</scope>
    <source>
        <strain evidence="3 4">CW2-9</strain>
    </source>
</reference>
<evidence type="ECO:0000256" key="2">
    <source>
        <dbReference type="SAM" id="SignalP"/>
    </source>
</evidence>
<feature type="coiled-coil region" evidence="1">
    <location>
        <begin position="43"/>
        <end position="106"/>
    </location>
</feature>
<comment type="caution">
    <text evidence="3">The sequence shown here is derived from an EMBL/GenBank/DDBJ whole genome shotgun (WGS) entry which is preliminary data.</text>
</comment>
<dbReference type="AlphaFoldDB" id="A0A5C4SJ08"/>
<protein>
    <recommendedName>
        <fullName evidence="5">PorT family protein</fullName>
    </recommendedName>
</protein>
<evidence type="ECO:0008006" key="5">
    <source>
        <dbReference type="Google" id="ProtNLM"/>
    </source>
</evidence>
<gene>
    <name evidence="3" type="ORF">FGF67_10165</name>
</gene>
<keyword evidence="2" id="KW-0732">Signal</keyword>
<keyword evidence="4" id="KW-1185">Reference proteome</keyword>
<accession>A0A5C4SJ08</accession>
<feature type="chain" id="PRO_5023103472" description="PorT family protein" evidence="2">
    <location>
        <begin position="23"/>
        <end position="360"/>
    </location>
</feature>
<name>A0A5C4SJ08_9FLAO</name>
<keyword evidence="1" id="KW-0175">Coiled coil</keyword>
<proteinExistence type="predicted"/>
<dbReference type="OrthoDB" id="1466811at2"/>
<feature type="signal peptide" evidence="2">
    <location>
        <begin position="1"/>
        <end position="22"/>
    </location>
</feature>
<evidence type="ECO:0000313" key="3">
    <source>
        <dbReference type="EMBL" id="TNJ43728.1"/>
    </source>
</evidence>
<sequence length="360" mass="41634">MQTLLKYGVLLVVCLITHLINAQDTIQNTNNQYKIEAYKQAKLDVKTEERQFLKAEVQAINTRLEQGEITEEQANQLKKEASKKRALNIENRIAIIDNKIALLERNEKDYLHKDITDVSNIEIEVSNDDDEFLWIKIKDKKKPKKYDKRTQSDLVFAMGFNNALIEGEKLDDTPYKIGGSGFIELGFAWKTRLLEHSNFFRFKYGASIQWNKLNIRDNMYFVNTDGAINLEEFPYPVRVSKFRVTNFVFPLHLEIGPSKRIDKDTYFRYSTKKQFKFGVGGYAGFNIGTLQKVKYQNENGKKVKDKARSGFNTSELIYGVSSYIALGTTALYVKYDLNPIFRNQAISQNNISVGLRFDMD</sequence>
<evidence type="ECO:0000256" key="1">
    <source>
        <dbReference type="SAM" id="Coils"/>
    </source>
</evidence>
<dbReference type="EMBL" id="VDCS01000009">
    <property type="protein sequence ID" value="TNJ43728.1"/>
    <property type="molecule type" value="Genomic_DNA"/>
</dbReference>